<dbReference type="STRING" id="1314790.A0A1Y1YJ90"/>
<gene>
    <name evidence="4" type="ORF">K493DRAFT_313802</name>
</gene>
<dbReference type="PANTHER" id="PTHR11820:SF112">
    <property type="entry name" value="FUMARYLACETOACETATE HYDROLASE FAMILY PROTEIN (AFU_ORTHOLOGUE AFUA_1G02370)-RELATED"/>
    <property type="match status" value="1"/>
</dbReference>
<dbReference type="AlphaFoldDB" id="A0A1Y1YJ90"/>
<dbReference type="EMBL" id="MCFE01000120">
    <property type="protein sequence ID" value="ORX98097.1"/>
    <property type="molecule type" value="Genomic_DNA"/>
</dbReference>
<comment type="caution">
    <text evidence="4">The sequence shown here is derived from an EMBL/GenBank/DDBJ whole genome shotgun (WGS) entry which is preliminary data.</text>
</comment>
<dbReference type="InParanoid" id="A0A1Y1YJ90"/>
<proteinExistence type="inferred from homology"/>
<keyword evidence="2" id="KW-0479">Metal-binding</keyword>
<keyword evidence="5" id="KW-1185">Reference proteome</keyword>
<dbReference type="FunFam" id="3.90.850.10:FF:000002">
    <property type="entry name" value="2-hydroxyhepta-2,4-diene-1,7-dioate isomerase"/>
    <property type="match status" value="1"/>
</dbReference>
<dbReference type="GO" id="GO:0006107">
    <property type="term" value="P:oxaloacetate metabolic process"/>
    <property type="evidence" value="ECO:0007669"/>
    <property type="project" value="UniProtKB-ARBA"/>
</dbReference>
<evidence type="ECO:0000313" key="5">
    <source>
        <dbReference type="Proteomes" id="UP000193498"/>
    </source>
</evidence>
<comment type="similarity">
    <text evidence="1">Belongs to the FAH family.</text>
</comment>
<dbReference type="OrthoDB" id="411064at2759"/>
<dbReference type="Pfam" id="PF01557">
    <property type="entry name" value="FAA_hydrolase"/>
    <property type="match status" value="1"/>
</dbReference>
<evidence type="ECO:0000259" key="3">
    <source>
        <dbReference type="Pfam" id="PF01557"/>
    </source>
</evidence>
<evidence type="ECO:0000256" key="2">
    <source>
        <dbReference type="ARBA" id="ARBA00022723"/>
    </source>
</evidence>
<evidence type="ECO:0000313" key="4">
    <source>
        <dbReference type="EMBL" id="ORX98097.1"/>
    </source>
</evidence>
<dbReference type="InterPro" id="IPR036663">
    <property type="entry name" value="Fumarylacetoacetase_C_sf"/>
</dbReference>
<dbReference type="Proteomes" id="UP000193498">
    <property type="component" value="Unassembled WGS sequence"/>
</dbReference>
<dbReference type="GO" id="GO:0016787">
    <property type="term" value="F:hydrolase activity"/>
    <property type="evidence" value="ECO:0007669"/>
    <property type="project" value="UniProtKB-KW"/>
</dbReference>
<feature type="domain" description="Fumarylacetoacetase-like C-terminal" evidence="3">
    <location>
        <begin position="74"/>
        <end position="280"/>
    </location>
</feature>
<sequence length="294" mass="32177">MSWNRVIRFVAREDGKIYNGEPILASEQWPKTVENLKAKVINGNLFDGTARVTDRELTVKKLLAPLEEVPVFRGIGLNYKAHAKEFNSPIPKHPIVFLKPSSTLQHPGEPIVVPHIASNEEADYEVELAVVIGKACRDVSPQNALDYVLGYTVCNDVSSRKWQSPAFGSGQWCFSKGFDTYSPLGPCIVNKSLIPNPQALRLTTRLNGEVMQDSSTSDMIFPVAQLVSFLSQGTTLQPGDVILTGTPQGVGGTRKPAVWLKEGDVCEVEVEKIGRISNPVKVETAPTGLIRAKL</sequence>
<accession>A0A1Y1YJ90</accession>
<protein>
    <submittedName>
        <fullName evidence="4">Putative fumarylacetoacetate hydrolase family protein</fullName>
    </submittedName>
</protein>
<dbReference type="Gene3D" id="3.90.850.10">
    <property type="entry name" value="Fumarylacetoacetase-like, C-terminal domain"/>
    <property type="match status" value="1"/>
</dbReference>
<organism evidence="4 5">
    <name type="scientific">Basidiobolus meristosporus CBS 931.73</name>
    <dbReference type="NCBI Taxonomy" id="1314790"/>
    <lineage>
        <taxon>Eukaryota</taxon>
        <taxon>Fungi</taxon>
        <taxon>Fungi incertae sedis</taxon>
        <taxon>Zoopagomycota</taxon>
        <taxon>Entomophthoromycotina</taxon>
        <taxon>Basidiobolomycetes</taxon>
        <taxon>Basidiobolales</taxon>
        <taxon>Basidiobolaceae</taxon>
        <taxon>Basidiobolus</taxon>
    </lineage>
</organism>
<keyword evidence="4" id="KW-0378">Hydrolase</keyword>
<reference evidence="4 5" key="1">
    <citation type="submission" date="2016-07" db="EMBL/GenBank/DDBJ databases">
        <title>Pervasive Adenine N6-methylation of Active Genes in Fungi.</title>
        <authorList>
            <consortium name="DOE Joint Genome Institute"/>
            <person name="Mondo S.J."/>
            <person name="Dannebaum R.O."/>
            <person name="Kuo R.C."/>
            <person name="Labutti K."/>
            <person name="Haridas S."/>
            <person name="Kuo A."/>
            <person name="Salamov A."/>
            <person name="Ahrendt S.R."/>
            <person name="Lipzen A."/>
            <person name="Sullivan W."/>
            <person name="Andreopoulos W.B."/>
            <person name="Clum A."/>
            <person name="Lindquist E."/>
            <person name="Daum C."/>
            <person name="Ramamoorthy G.K."/>
            <person name="Gryganskyi A."/>
            <person name="Culley D."/>
            <person name="Magnuson J.K."/>
            <person name="James T.Y."/>
            <person name="O'Malley M.A."/>
            <person name="Stajich J.E."/>
            <person name="Spatafora J.W."/>
            <person name="Visel A."/>
            <person name="Grigoriev I.V."/>
        </authorList>
    </citation>
    <scope>NUCLEOTIDE SEQUENCE [LARGE SCALE GENOMIC DNA]</scope>
    <source>
        <strain evidence="4 5">CBS 931.73</strain>
    </source>
</reference>
<dbReference type="InterPro" id="IPR011234">
    <property type="entry name" value="Fumarylacetoacetase-like_C"/>
</dbReference>
<name>A0A1Y1YJ90_9FUNG</name>
<dbReference type="GO" id="GO:0050163">
    <property type="term" value="F:oxaloacetate tautomerase activity"/>
    <property type="evidence" value="ECO:0007669"/>
    <property type="project" value="UniProtKB-ARBA"/>
</dbReference>
<dbReference type="PANTHER" id="PTHR11820">
    <property type="entry name" value="ACYLPYRUVASE"/>
    <property type="match status" value="1"/>
</dbReference>
<dbReference type="GO" id="GO:0046872">
    <property type="term" value="F:metal ion binding"/>
    <property type="evidence" value="ECO:0007669"/>
    <property type="project" value="UniProtKB-KW"/>
</dbReference>
<dbReference type="SUPFAM" id="SSF56529">
    <property type="entry name" value="FAH"/>
    <property type="match status" value="1"/>
</dbReference>
<evidence type="ECO:0000256" key="1">
    <source>
        <dbReference type="ARBA" id="ARBA00010211"/>
    </source>
</evidence>